<proteinExistence type="predicted"/>
<dbReference type="AlphaFoldDB" id="A0A8T4J0V3"/>
<name>A0A8T4J0V3_9ACTN</name>
<gene>
    <name evidence="2" type="ORF">KDA82_22680</name>
</gene>
<reference evidence="2" key="1">
    <citation type="submission" date="2021-04" db="EMBL/GenBank/DDBJ databases">
        <title>Sequencing of actinobacteria type strains.</title>
        <authorList>
            <person name="Nguyen G.-S."/>
            <person name="Wentzel A."/>
        </authorList>
    </citation>
    <scope>NUCLEOTIDE SEQUENCE</scope>
    <source>
        <strain evidence="2">DSM 42095</strain>
    </source>
</reference>
<evidence type="ECO:0000313" key="3">
    <source>
        <dbReference type="Proteomes" id="UP000675554"/>
    </source>
</evidence>
<keyword evidence="3" id="KW-1185">Reference proteome</keyword>
<accession>A0A8T4J0V3</accession>
<dbReference type="PANTHER" id="PTHR39175:SF1">
    <property type="entry name" value="FAMILY PROTEIN, PUTATIVE (AFU_ORTHOLOGUE AFUA_3G15060)-RELATED"/>
    <property type="match status" value="1"/>
</dbReference>
<dbReference type="EMBL" id="JAGSMN010000530">
    <property type="protein sequence ID" value="MBR7675767.1"/>
    <property type="molecule type" value="Genomic_DNA"/>
</dbReference>
<dbReference type="Gene3D" id="3.10.180.10">
    <property type="entry name" value="2,3-Dihydroxybiphenyl 1,2-Dioxygenase, domain 1"/>
    <property type="match status" value="1"/>
</dbReference>
<comment type="caution">
    <text evidence="2">The sequence shown here is derived from an EMBL/GenBank/DDBJ whole genome shotgun (WGS) entry which is preliminary data.</text>
</comment>
<evidence type="ECO:0000259" key="1">
    <source>
        <dbReference type="PROSITE" id="PS51819"/>
    </source>
</evidence>
<evidence type="ECO:0000313" key="2">
    <source>
        <dbReference type="EMBL" id="MBR7675767.1"/>
    </source>
</evidence>
<dbReference type="PROSITE" id="PS51819">
    <property type="entry name" value="VOC"/>
    <property type="match status" value="1"/>
</dbReference>
<organism evidence="2 3">
    <name type="scientific">Streptomyces daliensis</name>
    <dbReference type="NCBI Taxonomy" id="299421"/>
    <lineage>
        <taxon>Bacteria</taxon>
        <taxon>Bacillati</taxon>
        <taxon>Actinomycetota</taxon>
        <taxon>Actinomycetes</taxon>
        <taxon>Kitasatosporales</taxon>
        <taxon>Streptomycetaceae</taxon>
        <taxon>Streptomyces</taxon>
    </lineage>
</organism>
<dbReference type="InterPro" id="IPR029068">
    <property type="entry name" value="Glyas_Bleomycin-R_OHBP_Dase"/>
</dbReference>
<feature type="domain" description="VOC" evidence="1">
    <location>
        <begin position="4"/>
        <end position="125"/>
    </location>
</feature>
<dbReference type="PANTHER" id="PTHR39175">
    <property type="entry name" value="FAMILY PROTEIN, PUTATIVE (AFU_ORTHOLOGUE AFUA_3G15060)-RELATED"/>
    <property type="match status" value="1"/>
</dbReference>
<dbReference type="InterPro" id="IPR041581">
    <property type="entry name" value="Glyoxalase_6"/>
</dbReference>
<dbReference type="Pfam" id="PF18029">
    <property type="entry name" value="Glyoxalase_6"/>
    <property type="match status" value="1"/>
</dbReference>
<dbReference type="SUPFAM" id="SSF54593">
    <property type="entry name" value="Glyoxalase/Bleomycin resistance protein/Dihydroxybiphenyl dioxygenase"/>
    <property type="match status" value="1"/>
</dbReference>
<sequence>MLEAVDHVQLAAPPGSEDALRAYYAGVLGMTELPKPPALAARGGCWFASGDPTGAPPGVVLHLGIEEDFRPARKAHPGIRVRGLDALATALRAAGAPVTWDEALPGHRRLYSADPVGNRLEFLEPAPGSS</sequence>
<protein>
    <submittedName>
        <fullName evidence="2">Glyoxalase</fullName>
    </submittedName>
</protein>
<dbReference type="Proteomes" id="UP000675554">
    <property type="component" value="Unassembled WGS sequence"/>
</dbReference>
<dbReference type="InterPro" id="IPR037523">
    <property type="entry name" value="VOC_core"/>
</dbReference>